<evidence type="ECO:0000313" key="1">
    <source>
        <dbReference type="EMBL" id="SFO38959.1"/>
    </source>
</evidence>
<dbReference type="AlphaFoldDB" id="A0A1I5GSP1"/>
<reference evidence="1 2" key="1">
    <citation type="submission" date="2016-10" db="EMBL/GenBank/DDBJ databases">
        <authorList>
            <person name="de Groot N.N."/>
        </authorList>
    </citation>
    <scope>NUCLEOTIDE SEQUENCE [LARGE SCALE GENOMIC DNA]</scope>
    <source>
        <strain evidence="1 2">DSM 43067</strain>
    </source>
</reference>
<protein>
    <submittedName>
        <fullName evidence="1">Uncharacterized protein</fullName>
    </submittedName>
</protein>
<dbReference type="Proteomes" id="UP000183413">
    <property type="component" value="Unassembled WGS sequence"/>
</dbReference>
<keyword evidence="2" id="KW-1185">Reference proteome</keyword>
<gene>
    <name evidence="1" type="ORF">SAMN04489713_105383</name>
</gene>
<name>A0A1I5GSP1_9ACTN</name>
<dbReference type="InParanoid" id="A0A1I5GSP1"/>
<sequence length="1169" mass="127003">MSPSEPVSELPSPEDIWTYGGVVAALVRGGMGIASCRVGASGLDFDDGGGNRWTLTWVDDERAVLVGADHEFSRTAWHDPPIDFLADAPDWFPHAWFREVDDGALGFVFWWDGGGWDRSPYPETAGDDGSAIAKKFSSDDSVHDLFSDGDWDDEALDALDDLIAAAEECSVDEAVLSRVFERFGARRYDLAAALACAEEAGLTPDSRRVRVLPYETREVRRFLPADAPPPEFPDLGEALASAADDPPEARRRVVGSAVDLPAWLVPAFFEHACRTFHVAGHGALGSAFLRKAWEAEDSFADLFGLAPDTARSHRTVLELLPAGAFAPDLVREYLARLSARPDAAAHAEAREVADAVFALGAVPDPGLITDLVAVADAAGTEGTAEEDWVAERLLRHDLLRRSARPVWEAVRSAMRRVCYDSADLRDLLIAADPGRGDALEQVRLEWLRLLAWSRAGAHLSPEWFVSLGPAPAEPLASLVDQATDRLFAPSAGGGPVRSAEPLAFRNLDKNRPEGGPAWVRRDDLDEPARRLRDDPAGFRDELDWFVRTVTYYASNATYLGRFCGVRELGEALAGRVREWTAQVSAGDLLGLEIALPHLVPLADAGHTGIDPDAFAGLDISDPVDVVYRALRTGLPEELAPPVAPRPGKARVVATQHLDLLTVAIGSSVEVHGPDGVVHRGKVASAAGRPWYDGESFYVSSSDVSTGTRRTLRVVNAEELAYDPEARDRWPDAPSSVEVTFPGAAEPASVRLHGAMIHIIAPDGSLTARVRYRDSQSIEEPLVPPPGWWPRLVPADVAGSQALRGLTREVAEQLVDAALHGPAERAAALDRLLPTVTEPRLRSAIDDLVRRAAEVLPGAMRLRDRLGIDRPERAPSLIRRESGPSGARDDATVIAARIVARALADAADPGTPHLLRAMALPPGFDPVLFTFGKLGAEALTAAWPWTPARDRDRSLITLRTWGDIPWGDGSGRWRLHQLAFTGGNRDRDGELWRTPSGSLFLQPAQIGRHRGAWAVEHSPDGRFEPLDLPGHTELNPAVPQGWGGARITEFVRLLAERGPAPYDVAGVRDLAARTGLPLPEVASAAFGYPFMAGDEAELERYPAEILDLYADPGTGERGHKTQRSYRLDRELREVLMPEDPADLWTTGPAYDRAAEWWRTTGSHHDDTPTP</sequence>
<organism evidence="1 2">
    <name type="scientific">Actinomadura madurae</name>
    <dbReference type="NCBI Taxonomy" id="1993"/>
    <lineage>
        <taxon>Bacteria</taxon>
        <taxon>Bacillati</taxon>
        <taxon>Actinomycetota</taxon>
        <taxon>Actinomycetes</taxon>
        <taxon>Streptosporangiales</taxon>
        <taxon>Thermomonosporaceae</taxon>
        <taxon>Actinomadura</taxon>
    </lineage>
</organism>
<proteinExistence type="predicted"/>
<dbReference type="EMBL" id="FOVH01000005">
    <property type="protein sequence ID" value="SFO38959.1"/>
    <property type="molecule type" value="Genomic_DNA"/>
</dbReference>
<evidence type="ECO:0000313" key="2">
    <source>
        <dbReference type="Proteomes" id="UP000183413"/>
    </source>
</evidence>
<accession>A0A1I5GSP1</accession>
<dbReference type="eggNOG" id="COG3064">
    <property type="taxonomic scope" value="Bacteria"/>
</dbReference>